<reference evidence="5 6" key="1">
    <citation type="journal article" date="2014" name="Antonie Van Leeuwenhoek">
        <title>Hyphomonas beringensis sp. nov. and Hyphomonas chukchiensis sp. nov., isolated from surface seawater of the Bering Sea and Chukchi Sea.</title>
        <authorList>
            <person name="Li C."/>
            <person name="Lai Q."/>
            <person name="Li G."/>
            <person name="Dong C."/>
            <person name="Wang J."/>
            <person name="Liao Y."/>
            <person name="Shao Z."/>
        </authorList>
    </citation>
    <scope>NUCLEOTIDE SEQUENCE [LARGE SCALE GENOMIC DNA]</scope>
    <source>
        <strain evidence="5 6">25B14_1</strain>
    </source>
</reference>
<accession>A0A062U3Y7</accession>
<dbReference type="PATRIC" id="fig|1280946.3.peg.1504"/>
<dbReference type="eggNOG" id="COG0028">
    <property type="taxonomic scope" value="Bacteria"/>
</dbReference>
<dbReference type="GO" id="GO:0030976">
    <property type="term" value="F:thiamine pyrophosphate binding"/>
    <property type="evidence" value="ECO:0007669"/>
    <property type="project" value="InterPro"/>
</dbReference>
<feature type="domain" description="Thiamine pyrophosphate enzyme N-terminal TPP-binding" evidence="4">
    <location>
        <begin position="9"/>
        <end position="114"/>
    </location>
</feature>
<comment type="caution">
    <text evidence="5">The sequence shown here is derived from an EMBL/GenBank/DDBJ whole genome shotgun (WGS) entry which is preliminary data.</text>
</comment>
<evidence type="ECO:0000313" key="5">
    <source>
        <dbReference type="EMBL" id="KCZ55036.1"/>
    </source>
</evidence>
<dbReference type="InterPro" id="IPR029035">
    <property type="entry name" value="DHS-like_NAD/FAD-binding_dom"/>
</dbReference>
<dbReference type="CDD" id="cd02002">
    <property type="entry name" value="TPP_BFDC"/>
    <property type="match status" value="1"/>
</dbReference>
<dbReference type="SUPFAM" id="SSF52518">
    <property type="entry name" value="Thiamin diphosphate-binding fold (THDP-binding)"/>
    <property type="match status" value="2"/>
</dbReference>
<gene>
    <name evidence="5" type="ORF">HY29_02165</name>
</gene>
<sequence length="524" mass="54459">MTDETVQTMTGAEALVSTLADHGVKACFANPGTSEMHLVTALDHEPRIKSVLCLFEGVATGAADGHARVTGDPAMTLLHLGAGYLNGGANIHNARRAWTPMINVIGDHAVPHQRYDAPLTSDITGMAGPNSNWIKSADKVSTAGELAAEAWEASFGPVPGPVSLVLPADTAWLEGGRPGKARTRPSLRKPDDARIDAAAKAVKSASKPVIIINGTALTEAGLAQAARVKAAGVRVLTDTFFPRQARGAGRFIPDRMQYFAEGAMSDLGGADLMLIAGTQVPVAFFAYPGKPSLLLPEGCTPMVLGGPETDSAALLEALADALGVKKEVTDVAPLETPGMPSGDLNAMTVGASISRHMPEGAFVSDDGVSNGLPSFLMTQRARPHDWMMLTGGAIGQGMPLALGASLAAPDRKTLCISGDGAGMYTNQALWSMARESANVVNVIFVNHSYRILNIELARTGAGNPGPVAQDLLGLGHPEIDWVKLSEAQGVPAVNATNAEEFDTALERAFAADGPQLIAAHVPAR</sequence>
<dbReference type="Pfam" id="PF02775">
    <property type="entry name" value="TPP_enzyme_C"/>
    <property type="match status" value="1"/>
</dbReference>
<evidence type="ECO:0008006" key="7">
    <source>
        <dbReference type="Google" id="ProtNLM"/>
    </source>
</evidence>
<keyword evidence="6" id="KW-1185">Reference proteome</keyword>
<dbReference type="AlphaFoldDB" id="A0A062U3Y7"/>
<evidence type="ECO:0000256" key="2">
    <source>
        <dbReference type="ARBA" id="ARBA00023052"/>
    </source>
</evidence>
<dbReference type="InterPro" id="IPR045229">
    <property type="entry name" value="TPP_enz"/>
</dbReference>
<organism evidence="5 6">
    <name type="scientific">Hyphomonas beringensis</name>
    <dbReference type="NCBI Taxonomy" id="1280946"/>
    <lineage>
        <taxon>Bacteria</taxon>
        <taxon>Pseudomonadati</taxon>
        <taxon>Pseudomonadota</taxon>
        <taxon>Alphaproteobacteria</taxon>
        <taxon>Hyphomonadales</taxon>
        <taxon>Hyphomonadaceae</taxon>
        <taxon>Hyphomonas</taxon>
    </lineage>
</organism>
<dbReference type="InterPro" id="IPR012001">
    <property type="entry name" value="Thiamin_PyroP_enz_TPP-bd_dom"/>
</dbReference>
<dbReference type="STRING" id="1280946.HY29_02165"/>
<dbReference type="PANTHER" id="PTHR18968">
    <property type="entry name" value="THIAMINE PYROPHOSPHATE ENZYMES"/>
    <property type="match status" value="1"/>
</dbReference>
<dbReference type="InterPro" id="IPR011766">
    <property type="entry name" value="TPP_enzyme_TPP-bd"/>
</dbReference>
<protein>
    <recommendedName>
        <fullName evidence="7">Decarboxylase</fullName>
    </recommendedName>
</protein>
<proteinExistence type="inferred from homology"/>
<dbReference type="InterPro" id="IPR000399">
    <property type="entry name" value="TPP-bd_CS"/>
</dbReference>
<evidence type="ECO:0000259" key="4">
    <source>
        <dbReference type="Pfam" id="PF02776"/>
    </source>
</evidence>
<name>A0A062U3Y7_9PROT</name>
<dbReference type="GO" id="GO:0050660">
    <property type="term" value="F:flavin adenine dinucleotide binding"/>
    <property type="evidence" value="ECO:0007669"/>
    <property type="project" value="TreeGrafter"/>
</dbReference>
<dbReference type="CDD" id="cd07035">
    <property type="entry name" value="TPP_PYR_POX_like"/>
    <property type="match status" value="1"/>
</dbReference>
<dbReference type="Proteomes" id="UP000027037">
    <property type="component" value="Unassembled WGS sequence"/>
</dbReference>
<evidence type="ECO:0000313" key="6">
    <source>
        <dbReference type="Proteomes" id="UP000027037"/>
    </source>
</evidence>
<evidence type="ECO:0000259" key="3">
    <source>
        <dbReference type="Pfam" id="PF02775"/>
    </source>
</evidence>
<comment type="similarity">
    <text evidence="1">Belongs to the TPP enzyme family.</text>
</comment>
<dbReference type="PANTHER" id="PTHR18968:SF86">
    <property type="entry name" value="ACETOLACTATE SYNTHASE LARGE SUBUNIT ILVX-RELATED"/>
    <property type="match status" value="1"/>
</dbReference>
<dbReference type="InterPro" id="IPR029061">
    <property type="entry name" value="THDP-binding"/>
</dbReference>
<dbReference type="NCBIfam" id="NF005760">
    <property type="entry name" value="PRK07586.1"/>
    <property type="match status" value="1"/>
</dbReference>
<dbReference type="GO" id="GO:0000287">
    <property type="term" value="F:magnesium ion binding"/>
    <property type="evidence" value="ECO:0007669"/>
    <property type="project" value="InterPro"/>
</dbReference>
<dbReference type="Pfam" id="PF02776">
    <property type="entry name" value="TPP_enzyme_N"/>
    <property type="match status" value="1"/>
</dbReference>
<dbReference type="Gene3D" id="3.40.50.970">
    <property type="match status" value="2"/>
</dbReference>
<dbReference type="SUPFAM" id="SSF52467">
    <property type="entry name" value="DHS-like NAD/FAD-binding domain"/>
    <property type="match status" value="1"/>
</dbReference>
<keyword evidence="2" id="KW-0786">Thiamine pyrophosphate</keyword>
<evidence type="ECO:0000256" key="1">
    <source>
        <dbReference type="ARBA" id="ARBA00007812"/>
    </source>
</evidence>
<dbReference type="Gene3D" id="3.40.50.1220">
    <property type="entry name" value="TPP-binding domain"/>
    <property type="match status" value="1"/>
</dbReference>
<dbReference type="EMBL" id="AWFF01000032">
    <property type="protein sequence ID" value="KCZ55036.1"/>
    <property type="molecule type" value="Genomic_DNA"/>
</dbReference>
<dbReference type="PROSITE" id="PS00187">
    <property type="entry name" value="TPP_ENZYMES"/>
    <property type="match status" value="1"/>
</dbReference>
<feature type="domain" description="Thiamine pyrophosphate enzyme TPP-binding" evidence="3">
    <location>
        <begin position="379"/>
        <end position="518"/>
    </location>
</feature>
<dbReference type="GO" id="GO:0044281">
    <property type="term" value="P:small molecule metabolic process"/>
    <property type="evidence" value="ECO:0007669"/>
    <property type="project" value="UniProtKB-ARBA"/>
</dbReference>
<dbReference type="GO" id="GO:0003984">
    <property type="term" value="F:acetolactate synthase activity"/>
    <property type="evidence" value="ECO:0007669"/>
    <property type="project" value="TreeGrafter"/>
</dbReference>